<name>A0A1A7X9P8_9TELE</name>
<protein>
    <submittedName>
        <fullName evidence="1">Uncharacterized protein</fullName>
    </submittedName>
</protein>
<feature type="non-terminal residue" evidence="1">
    <location>
        <position position="72"/>
    </location>
</feature>
<proteinExistence type="predicted"/>
<sequence>VSGLEQFPYWNTIHCQILNKPVCDTVAASEYASEMLESVAFVGSPALKEKEDIVEMCLRPGSQIPYGRTKAS</sequence>
<feature type="non-terminal residue" evidence="1">
    <location>
        <position position="1"/>
    </location>
</feature>
<gene>
    <name evidence="1" type="primary">Nfu_g_1_020407</name>
</gene>
<reference evidence="1" key="2">
    <citation type="submission" date="2016-06" db="EMBL/GenBank/DDBJ databases">
        <title>The genome of a short-lived fish provides insights into sex chromosome evolution and the genetic control of aging.</title>
        <authorList>
            <person name="Reichwald K."/>
            <person name="Felder M."/>
            <person name="Petzold A."/>
            <person name="Koch P."/>
            <person name="Groth M."/>
            <person name="Platzer M."/>
        </authorList>
    </citation>
    <scope>NUCLEOTIDE SEQUENCE</scope>
    <source>
        <tissue evidence="1">Brain</tissue>
    </source>
</reference>
<evidence type="ECO:0000313" key="1">
    <source>
        <dbReference type="EMBL" id="SBP14610.1"/>
    </source>
</evidence>
<dbReference type="EMBL" id="HADW01013210">
    <property type="protein sequence ID" value="SBP14610.1"/>
    <property type="molecule type" value="Transcribed_RNA"/>
</dbReference>
<accession>A0A1A7X9P8</accession>
<reference evidence="1" key="1">
    <citation type="submission" date="2016-05" db="EMBL/GenBank/DDBJ databases">
        <authorList>
            <person name="Lavstsen T."/>
            <person name="Jespersen J.S."/>
        </authorList>
    </citation>
    <scope>NUCLEOTIDE SEQUENCE</scope>
    <source>
        <tissue evidence="1">Brain</tissue>
    </source>
</reference>
<organism evidence="1">
    <name type="scientific">Iconisemion striatum</name>
    <dbReference type="NCBI Taxonomy" id="60296"/>
    <lineage>
        <taxon>Eukaryota</taxon>
        <taxon>Metazoa</taxon>
        <taxon>Chordata</taxon>
        <taxon>Craniata</taxon>
        <taxon>Vertebrata</taxon>
        <taxon>Euteleostomi</taxon>
        <taxon>Actinopterygii</taxon>
        <taxon>Neopterygii</taxon>
        <taxon>Teleostei</taxon>
        <taxon>Neoteleostei</taxon>
        <taxon>Acanthomorphata</taxon>
        <taxon>Ovalentaria</taxon>
        <taxon>Atherinomorphae</taxon>
        <taxon>Cyprinodontiformes</taxon>
        <taxon>Nothobranchiidae</taxon>
        <taxon>Iconisemion</taxon>
    </lineage>
</organism>
<dbReference type="AlphaFoldDB" id="A0A1A7X9P8"/>